<dbReference type="RefSeq" id="WP_317635070.1">
    <property type="nucleotide sequence ID" value="NZ_AP026802.1"/>
</dbReference>
<gene>
    <name evidence="2" type="ORF">XA3_17080</name>
</gene>
<evidence type="ECO:0000313" key="2">
    <source>
        <dbReference type="EMBL" id="BDR59267.1"/>
    </source>
</evidence>
<dbReference type="InterPro" id="IPR025014">
    <property type="entry name" value="DUF3958"/>
</dbReference>
<accession>A0AAU9DEG6</accession>
<dbReference type="AlphaFoldDB" id="A0AAU9DEG6"/>
<organism evidence="2 3">
    <name type="scientific">Xylocopilactobacillus apicola</name>
    <dbReference type="NCBI Taxonomy" id="2932184"/>
    <lineage>
        <taxon>Bacteria</taxon>
        <taxon>Bacillati</taxon>
        <taxon>Bacillota</taxon>
        <taxon>Bacilli</taxon>
        <taxon>Lactobacillales</taxon>
        <taxon>Lactobacillaceae</taxon>
        <taxon>Xylocopilactobacillus</taxon>
    </lineage>
</organism>
<dbReference type="Proteomes" id="UP001321861">
    <property type="component" value="Chromosome"/>
</dbReference>
<protein>
    <recommendedName>
        <fullName evidence="4">DUF5082 domain-containing protein</fullName>
    </recommendedName>
</protein>
<name>A0AAU9DEG6_9LACO</name>
<dbReference type="EMBL" id="AP026802">
    <property type="protein sequence ID" value="BDR59267.1"/>
    <property type="molecule type" value="Genomic_DNA"/>
</dbReference>
<evidence type="ECO:0008006" key="4">
    <source>
        <dbReference type="Google" id="ProtNLM"/>
    </source>
</evidence>
<proteinExistence type="predicted"/>
<evidence type="ECO:0000256" key="1">
    <source>
        <dbReference type="SAM" id="Coils"/>
    </source>
</evidence>
<feature type="coiled-coil region" evidence="1">
    <location>
        <begin position="73"/>
        <end position="111"/>
    </location>
</feature>
<sequence>MSKYDELTQTEHDKRIESENVEQTMRKVRQLQESYDEHFQRANRFFEEIGFEFRGSDQSNIFNSMREDQARQARNTRQRFSDYETNLRSMNRKLETELDEVVAAKKQALREESQ</sequence>
<evidence type="ECO:0000313" key="3">
    <source>
        <dbReference type="Proteomes" id="UP001321861"/>
    </source>
</evidence>
<feature type="coiled-coil region" evidence="1">
    <location>
        <begin position="14"/>
        <end position="41"/>
    </location>
</feature>
<dbReference type="Pfam" id="PF13125">
    <property type="entry name" value="DUF3958"/>
    <property type="match status" value="1"/>
</dbReference>
<keyword evidence="1" id="KW-0175">Coiled coil</keyword>
<keyword evidence="3" id="KW-1185">Reference proteome</keyword>
<reference evidence="2 3" key="1">
    <citation type="journal article" date="2023" name="Microbiol. Spectr.">
        <title>Symbiosis of Carpenter Bees with Uncharacterized Lactic Acid Bacteria Showing NAD Auxotrophy.</title>
        <authorList>
            <person name="Kawasaki S."/>
            <person name="Ozawa K."/>
            <person name="Mori T."/>
            <person name="Yamamoto A."/>
            <person name="Ito M."/>
            <person name="Ohkuma M."/>
            <person name="Sakamoto M."/>
            <person name="Matsutani M."/>
        </authorList>
    </citation>
    <scope>NUCLEOTIDE SEQUENCE [LARGE SCALE GENOMIC DNA]</scope>
    <source>
        <strain evidence="2 3">XA3</strain>
    </source>
</reference>
<dbReference type="KEGG" id="xap:XA3_17080"/>